<feature type="chain" id="PRO_5046637878" description="PXPV repeat-containing protein" evidence="2">
    <location>
        <begin position="24"/>
        <end position="122"/>
    </location>
</feature>
<name>A0ABW7G528_9BURK</name>
<evidence type="ECO:0000256" key="1">
    <source>
        <dbReference type="SAM" id="MobiDB-lite"/>
    </source>
</evidence>
<feature type="compositionally biased region" description="Basic and acidic residues" evidence="1">
    <location>
        <begin position="102"/>
        <end position="122"/>
    </location>
</feature>
<organism evidence="3 4">
    <name type="scientific">Pelomonas nitida</name>
    <dbReference type="NCBI Taxonomy" id="3299027"/>
    <lineage>
        <taxon>Bacteria</taxon>
        <taxon>Pseudomonadati</taxon>
        <taxon>Pseudomonadota</taxon>
        <taxon>Betaproteobacteria</taxon>
        <taxon>Burkholderiales</taxon>
        <taxon>Sphaerotilaceae</taxon>
        <taxon>Roseateles</taxon>
    </lineage>
</organism>
<reference evidence="3 4" key="1">
    <citation type="submission" date="2024-09" db="EMBL/GenBank/DDBJ databases">
        <title>Novel species of the genus Pelomonas and Roseateles isolated from streams.</title>
        <authorList>
            <person name="Lu H."/>
        </authorList>
    </citation>
    <scope>NUCLEOTIDE SEQUENCE [LARGE SCALE GENOMIC DNA]</scope>
    <source>
        <strain evidence="3 4">BYS96W</strain>
    </source>
</reference>
<protein>
    <recommendedName>
        <fullName evidence="5">PXPV repeat-containing protein</fullName>
    </recommendedName>
</protein>
<gene>
    <name evidence="3" type="ORF">ACG00X_09260</name>
</gene>
<proteinExistence type="predicted"/>
<dbReference type="EMBL" id="JBIGIA010000006">
    <property type="protein sequence ID" value="MFG6457020.1"/>
    <property type="molecule type" value="Genomic_DNA"/>
</dbReference>
<evidence type="ECO:0000313" key="3">
    <source>
        <dbReference type="EMBL" id="MFG6457020.1"/>
    </source>
</evidence>
<comment type="caution">
    <text evidence="3">The sequence shown here is derived from an EMBL/GenBank/DDBJ whole genome shotgun (WGS) entry which is preliminary data.</text>
</comment>
<keyword evidence="4" id="KW-1185">Reference proteome</keyword>
<feature type="compositionally biased region" description="Basic residues" evidence="1">
    <location>
        <begin position="91"/>
        <end position="101"/>
    </location>
</feature>
<feature type="signal peptide" evidence="2">
    <location>
        <begin position="1"/>
        <end position="23"/>
    </location>
</feature>
<evidence type="ECO:0000313" key="4">
    <source>
        <dbReference type="Proteomes" id="UP001606305"/>
    </source>
</evidence>
<sequence>MIRSVLAGLTAGVALLAATAAHAETRWSIGINLPPAGVVVSNGPGYYVEPAPVYYAPPPPPPVYVPAPRYVVRDVYYAPPPPPVIYETRRWDHHHSHHGHRDYRYRDDGWRDGRDGGPYRGR</sequence>
<evidence type="ECO:0008006" key="5">
    <source>
        <dbReference type="Google" id="ProtNLM"/>
    </source>
</evidence>
<feature type="region of interest" description="Disordered" evidence="1">
    <location>
        <begin position="89"/>
        <end position="122"/>
    </location>
</feature>
<accession>A0ABW7G528</accession>
<evidence type="ECO:0000256" key="2">
    <source>
        <dbReference type="SAM" id="SignalP"/>
    </source>
</evidence>
<dbReference type="Proteomes" id="UP001606305">
    <property type="component" value="Unassembled WGS sequence"/>
</dbReference>
<dbReference type="RefSeq" id="WP_394487838.1">
    <property type="nucleotide sequence ID" value="NZ_JBIGIA010000006.1"/>
</dbReference>
<keyword evidence="2" id="KW-0732">Signal</keyword>